<feature type="compositionally biased region" description="Polar residues" evidence="1">
    <location>
        <begin position="1"/>
        <end position="11"/>
    </location>
</feature>
<dbReference type="Proteomes" id="UP000827549">
    <property type="component" value="Chromosome 3"/>
</dbReference>
<keyword evidence="3" id="KW-1185">Reference proteome</keyword>
<accession>A0AAF1BQ50</accession>
<reference evidence="2" key="1">
    <citation type="submission" date="2023-10" db="EMBL/GenBank/DDBJ databases">
        <authorList>
            <person name="Noh H."/>
        </authorList>
    </citation>
    <scope>NUCLEOTIDE SEQUENCE</scope>
    <source>
        <strain evidence="2">DUCC4014</strain>
    </source>
</reference>
<evidence type="ECO:0008006" key="4">
    <source>
        <dbReference type="Google" id="ProtNLM"/>
    </source>
</evidence>
<protein>
    <recommendedName>
        <fullName evidence="4">BTB domain-containing protein</fullName>
    </recommendedName>
</protein>
<dbReference type="EMBL" id="CP086716">
    <property type="protein sequence ID" value="WOO80383.1"/>
    <property type="molecule type" value="Genomic_DNA"/>
</dbReference>
<proteinExistence type="predicted"/>
<evidence type="ECO:0000313" key="2">
    <source>
        <dbReference type="EMBL" id="WOO80383.1"/>
    </source>
</evidence>
<dbReference type="AlphaFoldDB" id="A0AAF1BQ50"/>
<evidence type="ECO:0000313" key="3">
    <source>
        <dbReference type="Proteomes" id="UP000827549"/>
    </source>
</evidence>
<gene>
    <name evidence="2" type="ORF">LOC62_03G003902</name>
</gene>
<organism evidence="2 3">
    <name type="scientific">Vanrija pseudolonga</name>
    <dbReference type="NCBI Taxonomy" id="143232"/>
    <lineage>
        <taxon>Eukaryota</taxon>
        <taxon>Fungi</taxon>
        <taxon>Dikarya</taxon>
        <taxon>Basidiomycota</taxon>
        <taxon>Agaricomycotina</taxon>
        <taxon>Tremellomycetes</taxon>
        <taxon>Trichosporonales</taxon>
        <taxon>Trichosporonaceae</taxon>
        <taxon>Vanrija</taxon>
    </lineage>
</organism>
<name>A0AAF1BQ50_9TREE</name>
<dbReference type="RefSeq" id="XP_062626415.1">
    <property type="nucleotide sequence ID" value="XM_062770431.1"/>
</dbReference>
<dbReference type="GeneID" id="87807143"/>
<evidence type="ECO:0000256" key="1">
    <source>
        <dbReference type="SAM" id="MobiDB-lite"/>
    </source>
</evidence>
<sequence length="269" mass="30124">MADPSTVSLSPGRSKLGNGVKRARGESEAAVPVIKDHPVWNKGDFALISADNVRFRIDHHYLLSASVFFRDLRDVASNVNELGELVLDDPIIETAPTVHNFLVVITQGYISPPRDARPLGLFFRKYLCVAGMNILEGYIKRSIETDKQRSIECFVIAAALDNLSLCLDAIEHHDGTFPSECADADGQGPLGYIPGSDTYSPQNLPYAWRTYMPAEYLWALHRAWAVAKDTPQMMSTFRDLVRSVREWDKKNATSRDGRAEICEFYVTEL</sequence>
<feature type="region of interest" description="Disordered" evidence="1">
    <location>
        <begin position="1"/>
        <end position="23"/>
    </location>
</feature>